<keyword evidence="6" id="KW-1185">Reference proteome</keyword>
<proteinExistence type="predicted"/>
<sequence>MQEENNDYKSKTQIKRELLEITAMAEQLMLLVPAKLKKIPLADDVLAQVEKGRKMSKIAKKRHVQYVSKLLRSEENIAEIITAFEKVRK</sequence>
<comment type="caution">
    <text evidence="5">The sequence shown here is derived from an EMBL/GenBank/DDBJ whole genome shotgun (WGS) entry which is preliminary data.</text>
</comment>
<accession>A0ABX3A313</accession>
<protein>
    <submittedName>
        <fullName evidence="5">Uncharacterized protein</fullName>
    </submittedName>
</protein>
<evidence type="ECO:0000313" key="6">
    <source>
        <dbReference type="Proteomes" id="UP000094329"/>
    </source>
</evidence>
<evidence type="ECO:0000256" key="4">
    <source>
        <dbReference type="ARBA" id="ARBA00022884"/>
    </source>
</evidence>
<dbReference type="Pfam" id="PF04751">
    <property type="entry name" value="DarP"/>
    <property type="match status" value="1"/>
</dbReference>
<dbReference type="EMBL" id="MDTU01000001">
    <property type="protein sequence ID" value="ODN43228.1"/>
    <property type="molecule type" value="Genomic_DNA"/>
</dbReference>
<keyword evidence="4" id="KW-0694">RNA-binding</keyword>
<keyword evidence="3" id="KW-0699">rRNA-binding</keyword>
<dbReference type="SUPFAM" id="SSF158710">
    <property type="entry name" value="PSPTO4464-like"/>
    <property type="match status" value="1"/>
</dbReference>
<dbReference type="InterPro" id="IPR023153">
    <property type="entry name" value="DarP_sf"/>
</dbReference>
<keyword evidence="2" id="KW-0690">Ribosome biogenesis</keyword>
<evidence type="ECO:0000256" key="2">
    <source>
        <dbReference type="ARBA" id="ARBA00022517"/>
    </source>
</evidence>
<dbReference type="PANTHER" id="PTHR38101:SF1">
    <property type="entry name" value="UPF0307 PROTEIN YJGA"/>
    <property type="match status" value="1"/>
</dbReference>
<dbReference type="CDD" id="cd16331">
    <property type="entry name" value="YjgA-like"/>
    <property type="match status" value="1"/>
</dbReference>
<evidence type="ECO:0000256" key="1">
    <source>
        <dbReference type="ARBA" id="ARBA00022490"/>
    </source>
</evidence>
<dbReference type="Proteomes" id="UP000094329">
    <property type="component" value="Unassembled WGS sequence"/>
</dbReference>
<evidence type="ECO:0000256" key="3">
    <source>
        <dbReference type="ARBA" id="ARBA00022730"/>
    </source>
</evidence>
<name>A0ABX3A313_9GAMM</name>
<reference evidence="5 6" key="1">
    <citation type="submission" date="2016-08" db="EMBL/GenBank/DDBJ databases">
        <title>Draft genome sequence of Candidatus Piscirickettsia litoralis, from seawater.</title>
        <authorList>
            <person name="Wan X."/>
            <person name="Lee A.J."/>
            <person name="Hou S."/>
            <person name="Donachie S.P."/>
        </authorList>
    </citation>
    <scope>NUCLEOTIDE SEQUENCE [LARGE SCALE GENOMIC DNA]</scope>
    <source>
        <strain evidence="5 6">Y2</strain>
    </source>
</reference>
<keyword evidence="1" id="KW-0963">Cytoplasm</keyword>
<dbReference type="Gene3D" id="1.10.60.30">
    <property type="entry name" value="PSPTO4464-like domains"/>
    <property type="match status" value="1"/>
</dbReference>
<dbReference type="RefSeq" id="WP_069313026.1">
    <property type="nucleotide sequence ID" value="NZ_MDTU01000001.1"/>
</dbReference>
<organism evidence="5 6">
    <name type="scientific">Piscirickettsia litoralis</name>
    <dbReference type="NCBI Taxonomy" id="1891921"/>
    <lineage>
        <taxon>Bacteria</taxon>
        <taxon>Pseudomonadati</taxon>
        <taxon>Pseudomonadota</taxon>
        <taxon>Gammaproteobacteria</taxon>
        <taxon>Thiotrichales</taxon>
        <taxon>Piscirickettsiaceae</taxon>
        <taxon>Piscirickettsia</taxon>
    </lineage>
</organism>
<dbReference type="PANTHER" id="PTHR38101">
    <property type="entry name" value="UPF0307 PROTEIN YJGA"/>
    <property type="match status" value="1"/>
</dbReference>
<evidence type="ECO:0000313" key="5">
    <source>
        <dbReference type="EMBL" id="ODN43228.1"/>
    </source>
</evidence>
<gene>
    <name evidence="5" type="ORF">BGC07_10250</name>
</gene>
<dbReference type="InterPro" id="IPR006839">
    <property type="entry name" value="DarP"/>
</dbReference>